<name>A0A699I3U2_TANCI</name>
<protein>
    <submittedName>
        <fullName evidence="2">Uncharacterized protein</fullName>
    </submittedName>
</protein>
<feature type="region of interest" description="Disordered" evidence="1">
    <location>
        <begin position="1"/>
        <end position="30"/>
    </location>
</feature>
<feature type="compositionally biased region" description="Polar residues" evidence="1">
    <location>
        <begin position="12"/>
        <end position="21"/>
    </location>
</feature>
<dbReference type="EMBL" id="BKCJ010220590">
    <property type="protein sequence ID" value="GEY90029.1"/>
    <property type="molecule type" value="Genomic_DNA"/>
</dbReference>
<dbReference type="EMBL" id="BKCJ010220883">
    <property type="protein sequence ID" value="GEY90344.1"/>
    <property type="molecule type" value="Genomic_DNA"/>
</dbReference>
<organism evidence="2">
    <name type="scientific">Tanacetum cinerariifolium</name>
    <name type="common">Dalmatian daisy</name>
    <name type="synonym">Chrysanthemum cinerariifolium</name>
    <dbReference type="NCBI Taxonomy" id="118510"/>
    <lineage>
        <taxon>Eukaryota</taxon>
        <taxon>Viridiplantae</taxon>
        <taxon>Streptophyta</taxon>
        <taxon>Embryophyta</taxon>
        <taxon>Tracheophyta</taxon>
        <taxon>Spermatophyta</taxon>
        <taxon>Magnoliopsida</taxon>
        <taxon>eudicotyledons</taxon>
        <taxon>Gunneridae</taxon>
        <taxon>Pentapetalae</taxon>
        <taxon>asterids</taxon>
        <taxon>campanulids</taxon>
        <taxon>Asterales</taxon>
        <taxon>Asteraceae</taxon>
        <taxon>Asteroideae</taxon>
        <taxon>Anthemideae</taxon>
        <taxon>Anthemidinae</taxon>
        <taxon>Tanacetum</taxon>
    </lineage>
</organism>
<sequence length="95" mass="10448">MKPKTKYRPKAKQSTAGTRNSLKMAPPAGTNKVLTSTYNKESPTNNCNDSFYVSNSFEALNVDDSIIEEIATGSKLVLVDDDGKPVVKADYLDFR</sequence>
<dbReference type="AlphaFoldDB" id="A0A699I3U2"/>
<proteinExistence type="predicted"/>
<gene>
    <name evidence="2" type="ORF">Tci_462003</name>
    <name evidence="3" type="ORF">Tci_462318</name>
</gene>
<evidence type="ECO:0000256" key="1">
    <source>
        <dbReference type="SAM" id="MobiDB-lite"/>
    </source>
</evidence>
<evidence type="ECO:0000313" key="3">
    <source>
        <dbReference type="EMBL" id="GEY90344.1"/>
    </source>
</evidence>
<reference evidence="2" key="1">
    <citation type="journal article" date="2019" name="Sci. Rep.">
        <title>Draft genome of Tanacetum cinerariifolium, the natural source of mosquito coil.</title>
        <authorList>
            <person name="Yamashiro T."/>
            <person name="Shiraishi A."/>
            <person name="Satake H."/>
            <person name="Nakayama K."/>
        </authorList>
    </citation>
    <scope>NUCLEOTIDE SEQUENCE</scope>
</reference>
<feature type="compositionally biased region" description="Basic residues" evidence="1">
    <location>
        <begin position="1"/>
        <end position="11"/>
    </location>
</feature>
<evidence type="ECO:0000313" key="2">
    <source>
        <dbReference type="EMBL" id="GEY90029.1"/>
    </source>
</evidence>
<accession>A0A699I3U2</accession>
<comment type="caution">
    <text evidence="2">The sequence shown here is derived from an EMBL/GenBank/DDBJ whole genome shotgun (WGS) entry which is preliminary data.</text>
</comment>